<evidence type="ECO:0000256" key="1">
    <source>
        <dbReference type="ARBA" id="ARBA00004141"/>
    </source>
</evidence>
<keyword evidence="5" id="KW-1003">Cell membrane</keyword>
<accession>A0A7G9LCD5</accession>
<dbReference type="PRINTS" id="PR01840">
    <property type="entry name" value="TATCFAMILY"/>
</dbReference>
<dbReference type="GO" id="GO:0065002">
    <property type="term" value="P:intracellular protein transmembrane transport"/>
    <property type="evidence" value="ECO:0007669"/>
    <property type="project" value="TreeGrafter"/>
</dbReference>
<gene>
    <name evidence="5 6" type="primary">tatC</name>
    <name evidence="6" type="ORF">H9W90_03955</name>
</gene>
<feature type="transmembrane region" description="Helical" evidence="5">
    <location>
        <begin position="182"/>
        <end position="203"/>
    </location>
</feature>
<dbReference type="NCBIfam" id="TIGR00945">
    <property type="entry name" value="tatC"/>
    <property type="match status" value="1"/>
</dbReference>
<keyword evidence="5" id="KW-0653">Protein transport</keyword>
<name>A0A7G9LCD5_9FLAO</name>
<feature type="transmembrane region" description="Helical" evidence="5">
    <location>
        <begin position="91"/>
        <end position="113"/>
    </location>
</feature>
<keyword evidence="4 5" id="KW-0472">Membrane</keyword>
<dbReference type="RefSeq" id="WP_187483166.1">
    <property type="nucleotide sequence ID" value="NZ_CP060695.1"/>
</dbReference>
<keyword evidence="5" id="KW-0813">Transport</keyword>
<keyword evidence="2 5" id="KW-0812">Transmembrane</keyword>
<dbReference type="GO" id="GO:0043953">
    <property type="term" value="P:protein transport by the Tat complex"/>
    <property type="evidence" value="ECO:0007669"/>
    <property type="project" value="UniProtKB-UniRule"/>
</dbReference>
<comment type="similarity">
    <text evidence="5">Belongs to the TatC family.</text>
</comment>
<comment type="subcellular location">
    <subcellularLocation>
        <location evidence="5">Cell membrane</location>
        <topology evidence="5">Multi-pass membrane protein</topology>
    </subcellularLocation>
    <subcellularLocation>
        <location evidence="1">Membrane</location>
        <topology evidence="1">Multi-pass membrane protein</topology>
    </subcellularLocation>
</comment>
<dbReference type="HAMAP" id="MF_00902">
    <property type="entry name" value="TatC"/>
    <property type="match status" value="1"/>
</dbReference>
<dbReference type="GO" id="GO:0009977">
    <property type="term" value="F:proton motive force dependent protein transmembrane transporter activity"/>
    <property type="evidence" value="ECO:0007669"/>
    <property type="project" value="TreeGrafter"/>
</dbReference>
<protein>
    <recommendedName>
        <fullName evidence="5">Sec-independent protein translocase protein TatC</fullName>
    </recommendedName>
</protein>
<evidence type="ECO:0000256" key="5">
    <source>
        <dbReference type="HAMAP-Rule" id="MF_00902"/>
    </source>
</evidence>
<keyword evidence="3 5" id="KW-1133">Transmembrane helix</keyword>
<organism evidence="6 7">
    <name type="scientific">Polaribacter pectinis</name>
    <dbReference type="NCBI Taxonomy" id="2738844"/>
    <lineage>
        <taxon>Bacteria</taxon>
        <taxon>Pseudomonadati</taxon>
        <taxon>Bacteroidota</taxon>
        <taxon>Flavobacteriia</taxon>
        <taxon>Flavobacteriales</taxon>
        <taxon>Flavobacteriaceae</taxon>
    </lineage>
</organism>
<feature type="transmembrane region" description="Helical" evidence="5">
    <location>
        <begin position="223"/>
        <end position="251"/>
    </location>
</feature>
<comment type="subunit">
    <text evidence="5">Forms a complex with TatA.</text>
</comment>
<dbReference type="KEGG" id="ppec:H9W90_03955"/>
<comment type="caution">
    <text evidence="5">Lacks conserved residue(s) required for the propagation of feature annotation.</text>
</comment>
<dbReference type="PANTHER" id="PTHR30371:SF0">
    <property type="entry name" value="SEC-INDEPENDENT PROTEIN TRANSLOCASE PROTEIN TATC, CHLOROPLASTIC-RELATED"/>
    <property type="match status" value="1"/>
</dbReference>
<evidence type="ECO:0000313" key="6">
    <source>
        <dbReference type="EMBL" id="QNM86284.1"/>
    </source>
</evidence>
<sequence length="278" mass="32061">MAEKQKEMSFLGHLEELRWHLVRGASAIFIIGIILFVFQKEVYENFLLAHRNPDFITYRLFCDFFSFFGLDSSFCNVVFKDNLISLKPTQQLMNSIWSSLILGIILAFPYLLWEIWRFIAPGLTKNEVNKSRGFIFVASFLFFCGIAFSFYVIAPISIHFLYNYQITDLIQNNFTMDSHIGLVTNMLLGVSILFELPVLVYFLTKIGLITPEFLKKYRKHALVVVLILAAIITPPDIASQIIVAIPILILYEVSIRVSKMVLKKQAKEARKNTKVKQK</sequence>
<reference evidence="6 7" key="1">
    <citation type="submission" date="2020-08" db="EMBL/GenBank/DDBJ databases">
        <title>Polaribacter sp. L12M9 isolated from gut of the Korean scallop.</title>
        <authorList>
            <person name="Jeong Y.S."/>
        </authorList>
    </citation>
    <scope>NUCLEOTIDE SEQUENCE [LARGE SCALE GENOMIC DNA]</scope>
    <source>
        <strain evidence="6 7">L12M9</strain>
    </source>
</reference>
<dbReference type="EMBL" id="CP060695">
    <property type="protein sequence ID" value="QNM86284.1"/>
    <property type="molecule type" value="Genomic_DNA"/>
</dbReference>
<dbReference type="GO" id="GO:0033281">
    <property type="term" value="C:TAT protein transport complex"/>
    <property type="evidence" value="ECO:0007669"/>
    <property type="project" value="UniProtKB-UniRule"/>
</dbReference>
<evidence type="ECO:0000256" key="3">
    <source>
        <dbReference type="ARBA" id="ARBA00022989"/>
    </source>
</evidence>
<keyword evidence="5" id="KW-0811">Translocation</keyword>
<evidence type="ECO:0000313" key="7">
    <source>
        <dbReference type="Proteomes" id="UP000515808"/>
    </source>
</evidence>
<comment type="function">
    <text evidence="5">Part of the twin-arginine translocation (Tat) system that transports large folded proteins containing a characteristic twin-arginine motif in their signal peptide across membranes.</text>
</comment>
<feature type="transmembrane region" description="Helical" evidence="5">
    <location>
        <begin position="133"/>
        <end position="162"/>
    </location>
</feature>
<dbReference type="Proteomes" id="UP000515808">
    <property type="component" value="Chromosome"/>
</dbReference>
<evidence type="ECO:0000256" key="4">
    <source>
        <dbReference type="ARBA" id="ARBA00023136"/>
    </source>
</evidence>
<dbReference type="AlphaFoldDB" id="A0A7G9LCD5"/>
<dbReference type="PANTHER" id="PTHR30371">
    <property type="entry name" value="SEC-INDEPENDENT PROTEIN TRANSLOCASE PROTEIN TATC"/>
    <property type="match status" value="1"/>
</dbReference>
<proteinExistence type="inferred from homology"/>
<dbReference type="Pfam" id="PF00902">
    <property type="entry name" value="TatC"/>
    <property type="match status" value="1"/>
</dbReference>
<feature type="transmembrane region" description="Helical" evidence="5">
    <location>
        <begin position="21"/>
        <end position="38"/>
    </location>
</feature>
<dbReference type="InterPro" id="IPR002033">
    <property type="entry name" value="TatC"/>
</dbReference>
<evidence type="ECO:0000256" key="2">
    <source>
        <dbReference type="ARBA" id="ARBA00022692"/>
    </source>
</evidence>
<keyword evidence="7" id="KW-1185">Reference proteome</keyword>